<dbReference type="RefSeq" id="WP_322856548.1">
    <property type="nucleotide sequence ID" value="NZ_JAYDCJ010000003.1"/>
</dbReference>
<dbReference type="PANTHER" id="PTHR10625">
    <property type="entry name" value="HISTONE DEACETYLASE HDAC1-RELATED"/>
    <property type="match status" value="1"/>
</dbReference>
<dbReference type="SUPFAM" id="SSF52768">
    <property type="entry name" value="Arginase/deacetylase"/>
    <property type="match status" value="1"/>
</dbReference>
<dbReference type="Proteomes" id="UP001305746">
    <property type="component" value="Unassembled WGS sequence"/>
</dbReference>
<protein>
    <submittedName>
        <fullName evidence="4">Histone deacetylase</fullName>
    </submittedName>
</protein>
<keyword evidence="2" id="KW-0378">Hydrolase</keyword>
<dbReference type="PANTHER" id="PTHR10625:SF19">
    <property type="entry name" value="HISTONE DEACETYLASE 12"/>
    <property type="match status" value="1"/>
</dbReference>
<dbReference type="CDD" id="cd09993">
    <property type="entry name" value="HDAC_classIV"/>
    <property type="match status" value="1"/>
</dbReference>
<dbReference type="InterPro" id="IPR044150">
    <property type="entry name" value="HDAC_classIV"/>
</dbReference>
<dbReference type="InterPro" id="IPR037138">
    <property type="entry name" value="His_deacetylse_dom_sf"/>
</dbReference>
<comment type="caution">
    <text evidence="4">The sequence shown here is derived from an EMBL/GenBank/DDBJ whole genome shotgun (WGS) entry which is preliminary data.</text>
</comment>
<evidence type="ECO:0000256" key="1">
    <source>
        <dbReference type="ARBA" id="ARBA00005947"/>
    </source>
</evidence>
<evidence type="ECO:0000313" key="4">
    <source>
        <dbReference type="EMBL" id="MEA1082115.1"/>
    </source>
</evidence>
<dbReference type="Pfam" id="PF00850">
    <property type="entry name" value="Hist_deacetyl"/>
    <property type="match status" value="1"/>
</dbReference>
<reference evidence="4 5" key="1">
    <citation type="submission" date="2023-12" db="EMBL/GenBank/DDBJ databases">
        <title>Marinobacter qingdaonensis sp. nov., isolated from the intertidal sediment of Qingdao, PR China.</title>
        <authorList>
            <person name="Li Y."/>
        </authorList>
    </citation>
    <scope>NUCLEOTIDE SEQUENCE [LARGE SCALE GENOMIC DNA]</scope>
    <source>
        <strain evidence="4 5">ASW11-75</strain>
    </source>
</reference>
<gene>
    <name evidence="4" type="ORF">U5822_15680</name>
</gene>
<dbReference type="InterPro" id="IPR000286">
    <property type="entry name" value="HDACs"/>
</dbReference>
<feature type="domain" description="Histone deacetylase" evidence="3">
    <location>
        <begin position="19"/>
        <end position="284"/>
    </location>
</feature>
<sequence length="307" mass="34085">MTVPLVYHPDYSFPFPSRHRFPMEKFARLAGYLRSRGLLSADNTYRPGPCRQSWLTPTHCPRYLQRFYSNTLSDREQRQMNLPWSEGLVKRTFLAPSGTVLTAQLALRHGIACHLAGGTHHAHHDYASGFCILNDLAIAANVLAGQDGGLQVLIFDCDVHQGDGTAALLRNQPRAFTCSIHCKQNFPFTKQLSDWDVELAAGTDDANYLETVSATLLAAIHRVKPDIVLYDAGVDVFEGDPLGQLKISEAAIRERDRLVLTTLKNAGIPVATVIGGGYDDDRDALARRHAIVAEEAIRVIERKQLRN</sequence>
<name>A0ABU5P231_9GAMM</name>
<comment type="similarity">
    <text evidence="1">Belongs to the histone deacetylase family.</text>
</comment>
<evidence type="ECO:0000256" key="2">
    <source>
        <dbReference type="ARBA" id="ARBA00022801"/>
    </source>
</evidence>
<evidence type="ECO:0000259" key="3">
    <source>
        <dbReference type="Pfam" id="PF00850"/>
    </source>
</evidence>
<dbReference type="PRINTS" id="PR01270">
    <property type="entry name" value="HDASUPER"/>
</dbReference>
<dbReference type="EMBL" id="JAYDCJ010000003">
    <property type="protein sequence ID" value="MEA1082115.1"/>
    <property type="molecule type" value="Genomic_DNA"/>
</dbReference>
<dbReference type="InterPro" id="IPR023801">
    <property type="entry name" value="His_deacetylse_dom"/>
</dbReference>
<evidence type="ECO:0000313" key="5">
    <source>
        <dbReference type="Proteomes" id="UP001305746"/>
    </source>
</evidence>
<organism evidence="4 5">
    <name type="scientific">Marinobacter qingdaonensis</name>
    <dbReference type="NCBI Taxonomy" id="3108486"/>
    <lineage>
        <taxon>Bacteria</taxon>
        <taxon>Pseudomonadati</taxon>
        <taxon>Pseudomonadota</taxon>
        <taxon>Gammaproteobacteria</taxon>
        <taxon>Pseudomonadales</taxon>
        <taxon>Marinobacteraceae</taxon>
        <taxon>Marinobacter</taxon>
    </lineage>
</organism>
<accession>A0ABU5P231</accession>
<dbReference type="InterPro" id="IPR023696">
    <property type="entry name" value="Ureohydrolase_dom_sf"/>
</dbReference>
<dbReference type="Gene3D" id="3.40.800.20">
    <property type="entry name" value="Histone deacetylase domain"/>
    <property type="match status" value="1"/>
</dbReference>
<keyword evidence="5" id="KW-1185">Reference proteome</keyword>
<proteinExistence type="inferred from homology"/>